<evidence type="ECO:0000313" key="2">
    <source>
        <dbReference type="EMBL" id="EPS61084.1"/>
    </source>
</evidence>
<sequence>FRYNLMANRVLLLLATASRYEPNIPNNVLMQISGHFLKNLKSQLPQTRILAISGLNTLLKKSPCKYSAVNGLKAPDYRVEDPESSLEEAFTGILQEEGFFSEILDSLSHVHIINDIEAAPAKGSYDGFSWKITVEKSLSRFYFDFSASWPRTPNWIYLFGNDSFQSTFARTFKRLIQECGSPALSALRNSLEIFVGAKERPKQCVAAEALAGALHSDISGLSEAWDDWIEALLFRIIYAPSVESIPEWVAAIRYAVSGKGHSGSRAPLLRHKIIDCLMKPLPQTLTTSTVAKRYAFLSAALIEISPSAMSEIDIKAHYNLLEELLTNMNHSSAQVREAIGVSLSVVCSNLRLHATLRLHEGGASDADSGALRRWDQSLVKQASEFVAKIQSFTASEKVKPLEEEGSILLNNDSQDEIKWMETAFHFIISTLRSGRSSVLLDVIVRLMHPVIALQ</sequence>
<evidence type="ECO:0000313" key="3">
    <source>
        <dbReference type="Proteomes" id="UP000015453"/>
    </source>
</evidence>
<feature type="non-terminal residue" evidence="2">
    <location>
        <position position="454"/>
    </location>
</feature>
<dbReference type="InterPro" id="IPR035309">
    <property type="entry name" value="PSME4"/>
</dbReference>
<dbReference type="InterPro" id="IPR016024">
    <property type="entry name" value="ARM-type_fold"/>
</dbReference>
<dbReference type="GO" id="GO:0010499">
    <property type="term" value="P:proteasomal ubiquitin-independent protein catabolic process"/>
    <property type="evidence" value="ECO:0007669"/>
    <property type="project" value="TreeGrafter"/>
</dbReference>
<feature type="signal peptide" evidence="1">
    <location>
        <begin position="1"/>
        <end position="20"/>
    </location>
</feature>
<proteinExistence type="predicted"/>
<keyword evidence="3" id="KW-1185">Reference proteome</keyword>
<dbReference type="GO" id="GO:0070628">
    <property type="term" value="F:proteasome binding"/>
    <property type="evidence" value="ECO:0007669"/>
    <property type="project" value="InterPro"/>
</dbReference>
<organism evidence="2 3">
    <name type="scientific">Genlisea aurea</name>
    <dbReference type="NCBI Taxonomy" id="192259"/>
    <lineage>
        <taxon>Eukaryota</taxon>
        <taxon>Viridiplantae</taxon>
        <taxon>Streptophyta</taxon>
        <taxon>Embryophyta</taxon>
        <taxon>Tracheophyta</taxon>
        <taxon>Spermatophyta</taxon>
        <taxon>Magnoliopsida</taxon>
        <taxon>eudicotyledons</taxon>
        <taxon>Gunneridae</taxon>
        <taxon>Pentapetalae</taxon>
        <taxon>asterids</taxon>
        <taxon>lamiids</taxon>
        <taxon>Lamiales</taxon>
        <taxon>Lentibulariaceae</taxon>
        <taxon>Genlisea</taxon>
    </lineage>
</organism>
<feature type="chain" id="PRO_5004549329" description="Proteasome activator Blm10 mid region domain-containing protein" evidence="1">
    <location>
        <begin position="21"/>
        <end position="454"/>
    </location>
</feature>
<comment type="caution">
    <text evidence="2">The sequence shown here is derived from an EMBL/GenBank/DDBJ whole genome shotgun (WGS) entry which is preliminary data.</text>
</comment>
<dbReference type="SUPFAM" id="SSF48371">
    <property type="entry name" value="ARM repeat"/>
    <property type="match status" value="1"/>
</dbReference>
<dbReference type="Proteomes" id="UP000015453">
    <property type="component" value="Unassembled WGS sequence"/>
</dbReference>
<dbReference type="GO" id="GO:0016504">
    <property type="term" value="F:peptidase activator activity"/>
    <property type="evidence" value="ECO:0007669"/>
    <property type="project" value="InterPro"/>
</dbReference>
<dbReference type="GO" id="GO:0005634">
    <property type="term" value="C:nucleus"/>
    <property type="evidence" value="ECO:0007669"/>
    <property type="project" value="TreeGrafter"/>
</dbReference>
<reference evidence="2 3" key="1">
    <citation type="journal article" date="2013" name="BMC Genomics">
        <title>The miniature genome of a carnivorous plant Genlisea aurea contains a low number of genes and short non-coding sequences.</title>
        <authorList>
            <person name="Leushkin E.V."/>
            <person name="Sutormin R.A."/>
            <person name="Nabieva E.R."/>
            <person name="Penin A.A."/>
            <person name="Kondrashov A.S."/>
            <person name="Logacheva M.D."/>
        </authorList>
    </citation>
    <scope>NUCLEOTIDE SEQUENCE [LARGE SCALE GENOMIC DNA]</scope>
</reference>
<feature type="non-terminal residue" evidence="2">
    <location>
        <position position="1"/>
    </location>
</feature>
<dbReference type="PANTHER" id="PTHR32170">
    <property type="entry name" value="PROTEASOME ACTIVATOR COMPLEX SUBUNIT 4"/>
    <property type="match status" value="1"/>
</dbReference>
<accession>S8C357</accession>
<gene>
    <name evidence="2" type="ORF">M569_13716</name>
</gene>
<dbReference type="EMBL" id="AUSU01007091">
    <property type="protein sequence ID" value="EPS61084.1"/>
    <property type="molecule type" value="Genomic_DNA"/>
</dbReference>
<dbReference type="AlphaFoldDB" id="S8C357"/>
<protein>
    <recommendedName>
        <fullName evidence="4">Proteasome activator Blm10 mid region domain-containing protein</fullName>
    </recommendedName>
</protein>
<dbReference type="OrthoDB" id="17907at2759"/>
<name>S8C357_9LAMI</name>
<dbReference type="GO" id="GO:0005829">
    <property type="term" value="C:cytosol"/>
    <property type="evidence" value="ECO:0007669"/>
    <property type="project" value="TreeGrafter"/>
</dbReference>
<keyword evidence="1" id="KW-0732">Signal</keyword>
<evidence type="ECO:0000256" key="1">
    <source>
        <dbReference type="SAM" id="SignalP"/>
    </source>
</evidence>
<evidence type="ECO:0008006" key="4">
    <source>
        <dbReference type="Google" id="ProtNLM"/>
    </source>
</evidence>
<dbReference type="PANTHER" id="PTHR32170:SF3">
    <property type="entry name" value="PROTEASOME ACTIVATOR COMPLEX SUBUNIT 4"/>
    <property type="match status" value="1"/>
</dbReference>